<dbReference type="SMART" id="SM00382">
    <property type="entry name" value="AAA"/>
    <property type="match status" value="1"/>
</dbReference>
<name>A0A1X9MG06_9BACI</name>
<dbReference type="PANTHER" id="PTHR42939:SF1">
    <property type="entry name" value="ABC TRANSPORTER ATP-BINDING PROTEIN ALBC-RELATED"/>
    <property type="match status" value="1"/>
</dbReference>
<dbReference type="GO" id="GO:0016887">
    <property type="term" value="F:ATP hydrolysis activity"/>
    <property type="evidence" value="ECO:0007669"/>
    <property type="project" value="InterPro"/>
</dbReference>
<dbReference type="STRING" id="199441.BkAM31D_22395"/>
<feature type="domain" description="ABC transporter" evidence="4">
    <location>
        <begin position="10"/>
        <end position="233"/>
    </location>
</feature>
<keyword evidence="1" id="KW-0813">Transport</keyword>
<dbReference type="EMBL" id="CP020814">
    <property type="protein sequence ID" value="ARK32387.1"/>
    <property type="molecule type" value="Genomic_DNA"/>
</dbReference>
<keyword evidence="3 5" id="KW-0067">ATP-binding</keyword>
<dbReference type="GO" id="GO:0005524">
    <property type="term" value="F:ATP binding"/>
    <property type="evidence" value="ECO:0007669"/>
    <property type="project" value="UniProtKB-KW"/>
</dbReference>
<dbReference type="InterPro" id="IPR003593">
    <property type="entry name" value="AAA+_ATPase"/>
</dbReference>
<dbReference type="PROSITE" id="PS50893">
    <property type="entry name" value="ABC_TRANSPORTER_2"/>
    <property type="match status" value="1"/>
</dbReference>
<dbReference type="EC" id="3.6.3.-" evidence="5"/>
<keyword evidence="2" id="KW-0547">Nucleotide-binding</keyword>
<dbReference type="Proteomes" id="UP000193006">
    <property type="component" value="Chromosome"/>
</dbReference>
<dbReference type="InterPro" id="IPR003439">
    <property type="entry name" value="ABC_transporter-like_ATP-bd"/>
</dbReference>
<keyword evidence="6" id="KW-1185">Reference proteome</keyword>
<dbReference type="InterPro" id="IPR051782">
    <property type="entry name" value="ABC_Transporter_VariousFunc"/>
</dbReference>
<keyword evidence="5" id="KW-0378">Hydrolase</keyword>
<evidence type="ECO:0000256" key="1">
    <source>
        <dbReference type="ARBA" id="ARBA00022448"/>
    </source>
</evidence>
<dbReference type="Gene3D" id="3.40.50.300">
    <property type="entry name" value="P-loop containing nucleotide triphosphate hydrolases"/>
    <property type="match status" value="1"/>
</dbReference>
<evidence type="ECO:0000313" key="5">
    <source>
        <dbReference type="EMBL" id="ARK32387.1"/>
    </source>
</evidence>
<dbReference type="KEGG" id="bkw:BkAM31D_22395"/>
<evidence type="ECO:0000256" key="3">
    <source>
        <dbReference type="ARBA" id="ARBA00022840"/>
    </source>
</evidence>
<dbReference type="Pfam" id="PF00005">
    <property type="entry name" value="ABC_tran"/>
    <property type="match status" value="1"/>
</dbReference>
<dbReference type="AlphaFoldDB" id="A0A1X9MG06"/>
<organism evidence="5 6">
    <name type="scientific">Halalkalibacter krulwichiae</name>
    <dbReference type="NCBI Taxonomy" id="199441"/>
    <lineage>
        <taxon>Bacteria</taxon>
        <taxon>Bacillati</taxon>
        <taxon>Bacillota</taxon>
        <taxon>Bacilli</taxon>
        <taxon>Bacillales</taxon>
        <taxon>Bacillaceae</taxon>
        <taxon>Halalkalibacter</taxon>
    </lineage>
</organism>
<protein>
    <submittedName>
        <fullName evidence="5">Putative ABC transporter ATP-binding protein YxlF</fullName>
        <ecNumber evidence="5">3.6.3.-</ecNumber>
    </submittedName>
</protein>
<dbReference type="PANTHER" id="PTHR42939">
    <property type="entry name" value="ABC TRANSPORTER ATP-BINDING PROTEIN ALBC-RELATED"/>
    <property type="match status" value="1"/>
</dbReference>
<dbReference type="InterPro" id="IPR027417">
    <property type="entry name" value="P-loop_NTPase"/>
</dbReference>
<dbReference type="RefSeq" id="WP_066157306.1">
    <property type="nucleotide sequence ID" value="NZ_CP020814.1"/>
</dbReference>
<evidence type="ECO:0000259" key="4">
    <source>
        <dbReference type="PROSITE" id="PS50893"/>
    </source>
</evidence>
<proteinExistence type="predicted"/>
<dbReference type="SUPFAM" id="SSF52540">
    <property type="entry name" value="P-loop containing nucleoside triphosphate hydrolases"/>
    <property type="match status" value="1"/>
</dbReference>
<reference evidence="5 6" key="1">
    <citation type="submission" date="2017-04" db="EMBL/GenBank/DDBJ databases">
        <title>Bacillus krulwichiae AM31D Genome sequencing and assembly.</title>
        <authorList>
            <person name="Krulwich T.A."/>
            <person name="Anastor L."/>
            <person name="Ehrlich R."/>
            <person name="Ehrlich G.D."/>
            <person name="Janto B."/>
        </authorList>
    </citation>
    <scope>NUCLEOTIDE SEQUENCE [LARGE SCALE GENOMIC DNA]</scope>
    <source>
        <strain evidence="5 6">AM31D</strain>
    </source>
</reference>
<sequence length="239" mass="26899">MQKETKRISLEVSNLTKKIGETPILNNLSFWLPEGAIVGFLGQNGAGKTTTLKAISNIIPRDDGIISVAGNPLEKKDRDKVMFLPDTPLVYPVLTGHEYLSFMSDLLNHDLEDYTYYLQLLKLNDSIHKRVSEYSLGMKKKLSLIPFLLKKPKILLLDEFFSGIDPISIRDIKLVLQKYVSEGNSILLSTHQLDAAQTICDYIIIIDKGRVVSTTTATKKIVDEDGSLEDYFVKSIHKK</sequence>
<accession>A0A1X9MG06</accession>
<evidence type="ECO:0000313" key="6">
    <source>
        <dbReference type="Proteomes" id="UP000193006"/>
    </source>
</evidence>
<dbReference type="CDD" id="cd03230">
    <property type="entry name" value="ABC_DR_subfamily_A"/>
    <property type="match status" value="1"/>
</dbReference>
<evidence type="ECO:0000256" key="2">
    <source>
        <dbReference type="ARBA" id="ARBA00022741"/>
    </source>
</evidence>
<gene>
    <name evidence="5" type="primary">yxlF_2</name>
    <name evidence="5" type="ORF">BkAM31D_22395</name>
</gene>